<comment type="caution">
    <text evidence="1">The sequence shown here is derived from an EMBL/GenBank/DDBJ whole genome shotgun (WGS) entry which is preliminary data.</text>
</comment>
<evidence type="ECO:0000313" key="1">
    <source>
        <dbReference type="EMBL" id="MCL7045000.1"/>
    </source>
</evidence>
<name>A0AA42AYZ8_PAPNU</name>
<dbReference type="EMBL" id="JAJJMA010264521">
    <property type="protein sequence ID" value="MCL7045000.1"/>
    <property type="molecule type" value="Genomic_DNA"/>
</dbReference>
<sequence length="57" mass="6440">DVGRIPELLQNQQPFQFSNLLHLKLQKMSLSAHSVHAVDCLLKIMPSIESLILEFAP</sequence>
<dbReference type="Proteomes" id="UP001177140">
    <property type="component" value="Unassembled WGS sequence"/>
</dbReference>
<gene>
    <name evidence="1" type="ORF">MKW94_012877</name>
</gene>
<accession>A0AA42AYZ8</accession>
<evidence type="ECO:0000313" key="2">
    <source>
        <dbReference type="Proteomes" id="UP001177140"/>
    </source>
</evidence>
<feature type="non-terminal residue" evidence="1">
    <location>
        <position position="1"/>
    </location>
</feature>
<protein>
    <submittedName>
        <fullName evidence="1">Uncharacterized protein</fullName>
    </submittedName>
</protein>
<feature type="non-terminal residue" evidence="1">
    <location>
        <position position="57"/>
    </location>
</feature>
<proteinExistence type="predicted"/>
<reference evidence="1" key="1">
    <citation type="submission" date="2022-03" db="EMBL/GenBank/DDBJ databases">
        <title>A functionally conserved STORR gene fusion in Papaver species that diverged 16.8 million years ago.</title>
        <authorList>
            <person name="Catania T."/>
        </authorList>
    </citation>
    <scope>NUCLEOTIDE SEQUENCE</scope>
    <source>
        <strain evidence="1">S-191538</strain>
    </source>
</reference>
<organism evidence="1 2">
    <name type="scientific">Papaver nudicaule</name>
    <name type="common">Iceland poppy</name>
    <dbReference type="NCBI Taxonomy" id="74823"/>
    <lineage>
        <taxon>Eukaryota</taxon>
        <taxon>Viridiplantae</taxon>
        <taxon>Streptophyta</taxon>
        <taxon>Embryophyta</taxon>
        <taxon>Tracheophyta</taxon>
        <taxon>Spermatophyta</taxon>
        <taxon>Magnoliopsida</taxon>
        <taxon>Ranunculales</taxon>
        <taxon>Papaveraceae</taxon>
        <taxon>Papaveroideae</taxon>
        <taxon>Papaver</taxon>
    </lineage>
</organism>
<dbReference type="AlphaFoldDB" id="A0AA42AYZ8"/>
<keyword evidence="2" id="KW-1185">Reference proteome</keyword>